<dbReference type="EMBL" id="JAOUSE010000033">
    <property type="protein sequence ID" value="MCU9594925.1"/>
    <property type="molecule type" value="Genomic_DNA"/>
</dbReference>
<name>A0ABT2WGU6_9BACI</name>
<dbReference type="RefSeq" id="WP_173659000.1">
    <property type="nucleotide sequence ID" value="NZ_JAOUSE010000033.1"/>
</dbReference>
<evidence type="ECO:0008006" key="3">
    <source>
        <dbReference type="Google" id="ProtNLM"/>
    </source>
</evidence>
<evidence type="ECO:0000313" key="2">
    <source>
        <dbReference type="Proteomes" id="UP001208656"/>
    </source>
</evidence>
<gene>
    <name evidence="1" type="ORF">OEV82_10795</name>
</gene>
<keyword evidence="2" id="KW-1185">Reference proteome</keyword>
<dbReference type="Proteomes" id="UP001208656">
    <property type="component" value="Unassembled WGS sequence"/>
</dbReference>
<sequence>MAKIDMMDNVIYILVNTREQNVIAHGITFDQFIQSLPTPLTNLLLLKQQRYNGEYHFHTKLSFVLNEQLEDLIKNGSYKSSEFCWVDFEDVFSLDTIEGQELAELLYLGHMKKHLSLPFFQKLNNRFAYLTDVDGWLNKIYFRYWSDFYSTLGGVLGNKFNSIKLEKSLINFRKRKDYPPVDQKVLYQLNTLFTEGIVFSFHHITQNRTQTILPFWVVGDYYDMDEMNEQFLEVSKENADGHIIFDKKQKEWAITIHS</sequence>
<protein>
    <recommendedName>
        <fullName evidence="3">Oxalate:formate antiporter</fullName>
    </recommendedName>
</protein>
<proteinExistence type="predicted"/>
<reference evidence="1 2" key="1">
    <citation type="submission" date="2022-10" db="EMBL/GenBank/DDBJ databases">
        <title>Description of Fervidibacillus gen. nov. in the family Fervidibacillaceae fam. nov. with two species, Fervidibacillus albus sp. nov., and Fervidibacillus halotolerans sp. nov., isolated from tidal flat sediments.</title>
        <authorList>
            <person name="Kwon K.K."/>
            <person name="Yang S.-H."/>
        </authorList>
    </citation>
    <scope>NUCLEOTIDE SEQUENCE [LARGE SCALE GENOMIC DNA]</scope>
    <source>
        <strain evidence="1 2">DSM 23332</strain>
    </source>
</reference>
<comment type="caution">
    <text evidence="1">The sequence shown here is derived from an EMBL/GenBank/DDBJ whole genome shotgun (WGS) entry which is preliminary data.</text>
</comment>
<evidence type="ECO:0000313" key="1">
    <source>
        <dbReference type="EMBL" id="MCU9594925.1"/>
    </source>
</evidence>
<accession>A0ABT2WGU6</accession>
<organism evidence="1 2">
    <name type="scientific">Pallidibacillus thermolactis</name>
    <dbReference type="NCBI Taxonomy" id="251051"/>
    <lineage>
        <taxon>Bacteria</taxon>
        <taxon>Bacillati</taxon>
        <taxon>Bacillota</taxon>
        <taxon>Bacilli</taxon>
        <taxon>Bacillales</taxon>
        <taxon>Bacillaceae</taxon>
        <taxon>Pallidibacillus</taxon>
    </lineage>
</organism>